<evidence type="ECO:0000313" key="2">
    <source>
        <dbReference type="EMBL" id="MDO5970098.1"/>
    </source>
</evidence>
<keyword evidence="3" id="KW-1185">Reference proteome</keyword>
<reference evidence="2" key="1">
    <citation type="submission" date="2023-07" db="EMBL/GenBank/DDBJ databases">
        <title>Two novel species in the genus Flavivirga.</title>
        <authorList>
            <person name="Kwon K."/>
        </authorList>
    </citation>
    <scope>NUCLEOTIDE SEQUENCE</scope>
    <source>
        <strain evidence="2">KCTC 52353</strain>
    </source>
</reference>
<comment type="caution">
    <text evidence="2">The sequence shown here is derived from an EMBL/GenBank/DDBJ whole genome shotgun (WGS) entry which is preliminary data.</text>
</comment>
<gene>
    <name evidence="2" type="ORF">Q4Q35_09790</name>
</gene>
<name>A0ABT8WAD4_9FLAO</name>
<dbReference type="Proteomes" id="UP001176883">
    <property type="component" value="Unassembled WGS sequence"/>
</dbReference>
<evidence type="ECO:0000256" key="1">
    <source>
        <dbReference type="SAM" id="Phobius"/>
    </source>
</evidence>
<evidence type="ECO:0008006" key="4">
    <source>
        <dbReference type="Google" id="ProtNLM"/>
    </source>
</evidence>
<keyword evidence="1" id="KW-1133">Transmembrane helix</keyword>
<keyword evidence="1" id="KW-0812">Transmembrane</keyword>
<feature type="non-terminal residue" evidence="2">
    <location>
        <position position="261"/>
    </location>
</feature>
<feature type="transmembrane region" description="Helical" evidence="1">
    <location>
        <begin position="6"/>
        <end position="27"/>
    </location>
</feature>
<accession>A0ABT8WAD4</accession>
<proteinExistence type="predicted"/>
<evidence type="ECO:0000313" key="3">
    <source>
        <dbReference type="Proteomes" id="UP001176883"/>
    </source>
</evidence>
<sequence>MTPKKLYTSLFVCTIGSIGFIVLLFAFTNKGPQRDTSFKRGFLYDAPKKTHQLDLEYNGYDIAGVDREQIYLSNFQSPLFLTVVDSALQSKEVVHIAIDQDSLPLRSPQLRVIPPYFFLTDGTIPYILRGRTEDWKAYSLLNDPLYFTNAQPMDSVTLAIRAISNKTKEFALGTIHLADSASITLSHKLLQKQVDGIFDVDGTLQYNQQRQELVYTYRYRNQYIVANDSLQLQRLGKTIDTISQAQIQVGTIASKNQQKLA</sequence>
<keyword evidence="1" id="KW-0472">Membrane</keyword>
<protein>
    <recommendedName>
        <fullName evidence="4">DUF4340 domain-containing protein</fullName>
    </recommendedName>
</protein>
<organism evidence="2 3">
    <name type="scientific">Flavivirga aquimarina</name>
    <dbReference type="NCBI Taxonomy" id="2027862"/>
    <lineage>
        <taxon>Bacteria</taxon>
        <taxon>Pseudomonadati</taxon>
        <taxon>Bacteroidota</taxon>
        <taxon>Flavobacteriia</taxon>
        <taxon>Flavobacteriales</taxon>
        <taxon>Flavobacteriaceae</taxon>
        <taxon>Flavivirga</taxon>
    </lineage>
</organism>
<dbReference type="EMBL" id="JAUOEK010000115">
    <property type="protein sequence ID" value="MDO5970098.1"/>
    <property type="molecule type" value="Genomic_DNA"/>
</dbReference>